<gene>
    <name evidence="5" type="ORF">LDX50_06375</name>
    <name evidence="6" type="ORF">LDX50_12345</name>
    <name evidence="7" type="ORF">LDX50_18065</name>
</gene>
<dbReference type="InterPro" id="IPR000873">
    <property type="entry name" value="AMP-dep_synth/lig_dom"/>
</dbReference>
<dbReference type="EMBL" id="JAIXNE010000004">
    <property type="protein sequence ID" value="MCA6076790.1"/>
    <property type="molecule type" value="Genomic_DNA"/>
</dbReference>
<dbReference type="PROSITE" id="PS00455">
    <property type="entry name" value="AMP_BINDING"/>
    <property type="match status" value="1"/>
</dbReference>
<dbReference type="CDD" id="cd05941">
    <property type="entry name" value="MCS"/>
    <property type="match status" value="1"/>
</dbReference>
<evidence type="ECO:0000256" key="2">
    <source>
        <dbReference type="ARBA" id="ARBA00022598"/>
    </source>
</evidence>
<evidence type="ECO:0000313" key="8">
    <source>
        <dbReference type="Proteomes" id="UP001139409"/>
    </source>
</evidence>
<dbReference type="Proteomes" id="UP001139409">
    <property type="component" value="Unassembled WGS sequence"/>
</dbReference>
<evidence type="ECO:0000313" key="5">
    <source>
        <dbReference type="EMBL" id="MCA6074485.1"/>
    </source>
</evidence>
<evidence type="ECO:0000313" key="6">
    <source>
        <dbReference type="EMBL" id="MCA6075662.1"/>
    </source>
</evidence>
<dbReference type="FunFam" id="3.30.300.30:FF:000008">
    <property type="entry name" value="2,3-dihydroxybenzoate-AMP ligase"/>
    <property type="match status" value="1"/>
</dbReference>
<accession>A0A9X1KYY3</accession>
<evidence type="ECO:0000259" key="3">
    <source>
        <dbReference type="Pfam" id="PF00501"/>
    </source>
</evidence>
<proteinExistence type="inferred from homology"/>
<sequence>MNIIHRAFSTPERTAIIANGKSYTYKELLSSSHAAARQLLDEKTDLHEARVAFMIKPGFDYVKIQWGIWRAGGIAVPLYHGSPPDAIQYILEDTKAEYLVVEKEYLAEFEKYTGSSSIRLIANDEFPADDGILPEIDSNRRAMILYTSGTTGSPKGVVSTHATIEAQITSLADAWEWSREDHILNILPMHHVHGIINVLSCALWAGATCEFLPKFDAKSVFDVLNRGDVTLFMAVPTIYHKLIAYWETLPAGERSDLYQHLSKLRLMVSGSAALPVSVMEKWKEISGHTLLERYGMTEIGMAISNPYHGERRPGHIGQPLPGVSVKLVDGDFEEVPEGDPGEILVKGANVFVEYWERPKETADAFTMDGWFKTGDIAIYDTGSYKIIGRSSVDIIKSGGYKISALEIEEILRLREEIKDCGVVGVADDEWGELVCAAVVLAGEGSELPADEIDQWIRTKLPPYKIPRKYIFLEDLPRNAMGKVTKKELKELFTNRMNE</sequence>
<dbReference type="Pfam" id="PF13193">
    <property type="entry name" value="AMP-binding_C"/>
    <property type="match status" value="1"/>
</dbReference>
<evidence type="ECO:0000313" key="7">
    <source>
        <dbReference type="EMBL" id="MCA6076790.1"/>
    </source>
</evidence>
<dbReference type="InterPro" id="IPR020845">
    <property type="entry name" value="AMP-binding_CS"/>
</dbReference>
<reference evidence="6" key="1">
    <citation type="submission" date="2021-09" db="EMBL/GenBank/DDBJ databases">
        <title>Fulvivirga sp. isolated from coastal sediment.</title>
        <authorList>
            <person name="Yu H."/>
        </authorList>
    </citation>
    <scope>NUCLEOTIDE SEQUENCE</scope>
    <source>
        <strain evidence="6">1062</strain>
    </source>
</reference>
<dbReference type="PANTHER" id="PTHR43201:SF8">
    <property type="entry name" value="ACYL-COA SYNTHETASE FAMILY MEMBER 3"/>
    <property type="match status" value="1"/>
</dbReference>
<comment type="caution">
    <text evidence="6">The sequence shown here is derived from an EMBL/GenBank/DDBJ whole genome shotgun (WGS) entry which is preliminary data.</text>
</comment>
<dbReference type="PANTHER" id="PTHR43201">
    <property type="entry name" value="ACYL-COA SYNTHETASE"/>
    <property type="match status" value="1"/>
</dbReference>
<dbReference type="SUPFAM" id="SSF56801">
    <property type="entry name" value="Acetyl-CoA synthetase-like"/>
    <property type="match status" value="1"/>
</dbReference>
<evidence type="ECO:0000256" key="1">
    <source>
        <dbReference type="ARBA" id="ARBA00006432"/>
    </source>
</evidence>
<dbReference type="Gene3D" id="3.40.50.12780">
    <property type="entry name" value="N-terminal domain of ligase-like"/>
    <property type="match status" value="1"/>
</dbReference>
<organism evidence="6 8">
    <name type="scientific">Fulvivirga sedimenti</name>
    <dbReference type="NCBI Taxonomy" id="2879465"/>
    <lineage>
        <taxon>Bacteria</taxon>
        <taxon>Pseudomonadati</taxon>
        <taxon>Bacteroidota</taxon>
        <taxon>Cytophagia</taxon>
        <taxon>Cytophagales</taxon>
        <taxon>Fulvivirgaceae</taxon>
        <taxon>Fulvivirga</taxon>
    </lineage>
</organism>
<evidence type="ECO:0000259" key="4">
    <source>
        <dbReference type="Pfam" id="PF13193"/>
    </source>
</evidence>
<feature type="domain" description="AMP-dependent synthetase/ligase" evidence="3">
    <location>
        <begin position="6"/>
        <end position="355"/>
    </location>
</feature>
<dbReference type="InterPro" id="IPR025110">
    <property type="entry name" value="AMP-bd_C"/>
</dbReference>
<feature type="domain" description="AMP-binding enzyme C-terminal" evidence="4">
    <location>
        <begin position="406"/>
        <end position="482"/>
    </location>
</feature>
<dbReference type="InterPro" id="IPR042099">
    <property type="entry name" value="ANL_N_sf"/>
</dbReference>
<dbReference type="RefSeq" id="WP_225697602.1">
    <property type="nucleotide sequence ID" value="NZ_JAIXNE010000002.1"/>
</dbReference>
<dbReference type="Pfam" id="PF00501">
    <property type="entry name" value="AMP-binding"/>
    <property type="match status" value="1"/>
</dbReference>
<dbReference type="GO" id="GO:0031956">
    <property type="term" value="F:medium-chain fatty acid-CoA ligase activity"/>
    <property type="evidence" value="ECO:0007669"/>
    <property type="project" value="TreeGrafter"/>
</dbReference>
<comment type="similarity">
    <text evidence="1">Belongs to the ATP-dependent AMP-binding enzyme family.</text>
</comment>
<dbReference type="AlphaFoldDB" id="A0A9X1KYY3"/>
<dbReference type="EMBL" id="JAIXNE010000003">
    <property type="protein sequence ID" value="MCA6075662.1"/>
    <property type="molecule type" value="Genomic_DNA"/>
</dbReference>
<dbReference type="EMBL" id="JAIXNE010000002">
    <property type="protein sequence ID" value="MCA6074485.1"/>
    <property type="molecule type" value="Genomic_DNA"/>
</dbReference>
<name>A0A9X1KYY3_9BACT</name>
<keyword evidence="8" id="KW-1185">Reference proteome</keyword>
<dbReference type="GO" id="GO:0006631">
    <property type="term" value="P:fatty acid metabolic process"/>
    <property type="evidence" value="ECO:0007669"/>
    <property type="project" value="TreeGrafter"/>
</dbReference>
<dbReference type="Gene3D" id="3.30.300.30">
    <property type="match status" value="1"/>
</dbReference>
<keyword evidence="2" id="KW-0436">Ligase</keyword>
<dbReference type="InterPro" id="IPR045851">
    <property type="entry name" value="AMP-bd_C_sf"/>
</dbReference>
<protein>
    <submittedName>
        <fullName evidence="6">Acyl-CoA synthetase</fullName>
    </submittedName>
</protein>